<accession>A0A164RNT6</accession>
<dbReference type="Pfam" id="PF09279">
    <property type="entry name" value="EF-hand_like"/>
    <property type="match status" value="1"/>
</dbReference>
<dbReference type="InterPro" id="IPR011992">
    <property type="entry name" value="EF-hand-dom_pair"/>
</dbReference>
<dbReference type="EMBL" id="LRGB01002188">
    <property type="protein sequence ID" value="KZS08813.1"/>
    <property type="molecule type" value="Genomic_DNA"/>
</dbReference>
<dbReference type="GO" id="GO:0032228">
    <property type="term" value="P:regulation of synaptic transmission, GABAergic"/>
    <property type="evidence" value="ECO:0007669"/>
    <property type="project" value="TreeGrafter"/>
</dbReference>
<dbReference type="GO" id="GO:0048015">
    <property type="term" value="P:phosphatidylinositol-mediated signaling"/>
    <property type="evidence" value="ECO:0007669"/>
    <property type="project" value="TreeGrafter"/>
</dbReference>
<proteinExistence type="predicted"/>
<dbReference type="STRING" id="35525.A0A164RNT6"/>
<comment type="subcellular location">
    <subcellularLocation>
        <location evidence="1">Cytoplasm</location>
    </subcellularLocation>
</comment>
<dbReference type="GO" id="GO:0007214">
    <property type="term" value="P:gamma-aminobutyric acid signaling pathway"/>
    <property type="evidence" value="ECO:0007669"/>
    <property type="project" value="TreeGrafter"/>
</dbReference>
<evidence type="ECO:0000256" key="1">
    <source>
        <dbReference type="ARBA" id="ARBA00004496"/>
    </source>
</evidence>
<dbReference type="SUPFAM" id="SSF47473">
    <property type="entry name" value="EF-hand"/>
    <property type="match status" value="1"/>
</dbReference>
<dbReference type="GO" id="GO:0005737">
    <property type="term" value="C:cytoplasm"/>
    <property type="evidence" value="ECO:0007669"/>
    <property type="project" value="UniProtKB-SubCell"/>
</dbReference>
<keyword evidence="6" id="KW-1185">Reference proteome</keyword>
<dbReference type="OrthoDB" id="269822at2759"/>
<dbReference type="PANTHER" id="PTHR10336:SF196">
    <property type="entry name" value="PHOSPHOINOSITIDE PHOSPHOLIPASE C"/>
    <property type="match status" value="1"/>
</dbReference>
<comment type="caution">
    <text evidence="5">The sequence shown here is derived from an EMBL/GenBank/DDBJ whole genome shotgun (WGS) entry which is preliminary data.</text>
</comment>
<keyword evidence="3" id="KW-0807">Transducer</keyword>
<sequence length="234" mass="26944">MAKTFREYFIYRRNISNNIFLVNVYGNKTVKSLPQLRKRLFFFTFIPSLGFSSESESHEMPSRIKAPNALGETDVLRVRWLREAFERAVSDTTASINEIDNADETSSNALLNLDQDAAMALLKEINADLAASRIRQKMAEFDSMKSPADRGRINSDEFVTMFQEMATRPEIYFLLIRFANRDYFTADDFLHFLECEQAMTDVTLEKCCQLIQLYEPSSEARADNQLLLDGNLLI</sequence>
<evidence type="ECO:0000259" key="4">
    <source>
        <dbReference type="Pfam" id="PF09279"/>
    </source>
</evidence>
<gene>
    <name evidence="5" type="ORF">APZ42_027114</name>
</gene>
<name>A0A164RNT6_9CRUS</name>
<dbReference type="GO" id="GO:0004435">
    <property type="term" value="F:phosphatidylinositol-4,5-bisphosphate phospholipase C activity"/>
    <property type="evidence" value="ECO:0007669"/>
    <property type="project" value="TreeGrafter"/>
</dbReference>
<organism evidence="5 6">
    <name type="scientific">Daphnia magna</name>
    <dbReference type="NCBI Taxonomy" id="35525"/>
    <lineage>
        <taxon>Eukaryota</taxon>
        <taxon>Metazoa</taxon>
        <taxon>Ecdysozoa</taxon>
        <taxon>Arthropoda</taxon>
        <taxon>Crustacea</taxon>
        <taxon>Branchiopoda</taxon>
        <taxon>Diplostraca</taxon>
        <taxon>Cladocera</taxon>
        <taxon>Anomopoda</taxon>
        <taxon>Daphniidae</taxon>
        <taxon>Daphnia</taxon>
    </lineage>
</organism>
<evidence type="ECO:0000313" key="6">
    <source>
        <dbReference type="Proteomes" id="UP000076858"/>
    </source>
</evidence>
<dbReference type="GO" id="GO:0046488">
    <property type="term" value="P:phosphatidylinositol metabolic process"/>
    <property type="evidence" value="ECO:0007669"/>
    <property type="project" value="TreeGrafter"/>
</dbReference>
<dbReference type="FunFam" id="1.10.238.10:FF:000005">
    <property type="entry name" value="Phosphoinositide phospholipase C"/>
    <property type="match status" value="1"/>
</dbReference>
<dbReference type="Gene3D" id="1.10.238.10">
    <property type="entry name" value="EF-hand"/>
    <property type="match status" value="1"/>
</dbReference>
<dbReference type="PANTHER" id="PTHR10336">
    <property type="entry name" value="PHOSPHOINOSITIDE-SPECIFIC PHOSPHOLIPASE C FAMILY PROTEIN"/>
    <property type="match status" value="1"/>
</dbReference>
<feature type="domain" description="Phosphoinositide-specific phospholipase C EF-hand-like" evidence="4">
    <location>
        <begin position="163"/>
        <end position="232"/>
    </location>
</feature>
<dbReference type="AlphaFoldDB" id="A0A164RNT6"/>
<dbReference type="InterPro" id="IPR001192">
    <property type="entry name" value="PI-PLC_fam"/>
</dbReference>
<evidence type="ECO:0000313" key="5">
    <source>
        <dbReference type="EMBL" id="KZS08813.1"/>
    </source>
</evidence>
<dbReference type="InterPro" id="IPR015359">
    <property type="entry name" value="PLC_EF-hand-like"/>
</dbReference>
<keyword evidence="2" id="KW-0963">Cytoplasm</keyword>
<dbReference type="Proteomes" id="UP000076858">
    <property type="component" value="Unassembled WGS sequence"/>
</dbReference>
<evidence type="ECO:0000256" key="3">
    <source>
        <dbReference type="ARBA" id="ARBA00023224"/>
    </source>
</evidence>
<reference evidence="5 6" key="1">
    <citation type="submission" date="2016-03" db="EMBL/GenBank/DDBJ databases">
        <title>EvidentialGene: Evidence-directed Construction of Genes on Genomes.</title>
        <authorList>
            <person name="Gilbert D.G."/>
            <person name="Choi J.-H."/>
            <person name="Mockaitis K."/>
            <person name="Colbourne J."/>
            <person name="Pfrender M."/>
        </authorList>
    </citation>
    <scope>NUCLEOTIDE SEQUENCE [LARGE SCALE GENOMIC DNA]</scope>
    <source>
        <strain evidence="5 6">Xinb3</strain>
        <tissue evidence="5">Complete organism</tissue>
    </source>
</reference>
<protein>
    <submittedName>
        <fullName evidence="5">Phosphoinositide phospholipase C</fullName>
    </submittedName>
</protein>
<evidence type="ECO:0000256" key="2">
    <source>
        <dbReference type="ARBA" id="ARBA00022490"/>
    </source>
</evidence>
<dbReference type="GO" id="GO:0051209">
    <property type="term" value="P:release of sequestered calcium ion into cytosol"/>
    <property type="evidence" value="ECO:0007669"/>
    <property type="project" value="TreeGrafter"/>
</dbReference>